<dbReference type="PATRIC" id="fig|369723.5.peg.2904"/>
<dbReference type="AlphaFoldDB" id="A4X8R0"/>
<feature type="domain" description="Saccharopine dehydrogenase NADP binding" evidence="1">
    <location>
        <begin position="4"/>
        <end position="100"/>
    </location>
</feature>
<evidence type="ECO:0000259" key="1">
    <source>
        <dbReference type="Pfam" id="PF03435"/>
    </source>
</evidence>
<evidence type="ECO:0000313" key="3">
    <source>
        <dbReference type="Proteomes" id="UP000000235"/>
    </source>
</evidence>
<organism evidence="2 3">
    <name type="scientific">Salinispora tropica (strain ATCC BAA-916 / DSM 44818 / JCM 13857 / NBRC 105044 / CNB-440)</name>
    <dbReference type="NCBI Taxonomy" id="369723"/>
    <lineage>
        <taxon>Bacteria</taxon>
        <taxon>Bacillati</taxon>
        <taxon>Actinomycetota</taxon>
        <taxon>Actinomycetes</taxon>
        <taxon>Micromonosporales</taxon>
        <taxon>Micromonosporaceae</taxon>
        <taxon>Salinispora</taxon>
    </lineage>
</organism>
<keyword evidence="3" id="KW-1185">Reference proteome</keyword>
<protein>
    <submittedName>
        <fullName evidence="2">Saccharopine dehydrogenase</fullName>
    </submittedName>
</protein>
<accession>A4X8R0</accession>
<evidence type="ECO:0000313" key="2">
    <source>
        <dbReference type="EMBL" id="ABP55260.1"/>
    </source>
</evidence>
<proteinExistence type="predicted"/>
<dbReference type="SUPFAM" id="SSF51735">
    <property type="entry name" value="NAD(P)-binding Rossmann-fold domains"/>
    <property type="match status" value="1"/>
</dbReference>
<gene>
    <name evidence="2" type="ordered locus">Strop_2819</name>
</gene>
<dbReference type="PANTHER" id="PTHR43781:SF1">
    <property type="entry name" value="SACCHAROPINE DEHYDROGENASE"/>
    <property type="match status" value="1"/>
</dbReference>
<dbReference type="Pfam" id="PF03435">
    <property type="entry name" value="Sacchrp_dh_NADP"/>
    <property type="match status" value="1"/>
</dbReference>
<dbReference type="KEGG" id="stp:Strop_2819"/>
<dbReference type="Proteomes" id="UP000000235">
    <property type="component" value="Chromosome"/>
</dbReference>
<reference evidence="3" key="1">
    <citation type="journal article" date="2007" name="Proc. Natl. Acad. Sci. U.S.A.">
        <title>Genome sequencing reveals complex secondary metabolome in the marine actinomycete Salinispora tropica.</title>
        <authorList>
            <person name="Udwary D.W."/>
            <person name="Zeigler L."/>
            <person name="Asolkar R.N."/>
            <person name="Singan V."/>
            <person name="Lapidus A."/>
            <person name="Fenical W."/>
            <person name="Jensen P.R."/>
            <person name="Moore B.S."/>
        </authorList>
    </citation>
    <scope>NUCLEOTIDE SEQUENCE [LARGE SCALE GENOMIC DNA]</scope>
    <source>
        <strain evidence="3">ATCC BAA-916 / DSM 44818 / CNB-440</strain>
    </source>
</reference>
<dbReference type="PANTHER" id="PTHR43781">
    <property type="entry name" value="SACCHAROPINE DEHYDROGENASE"/>
    <property type="match status" value="1"/>
</dbReference>
<dbReference type="HOGENOM" id="CLU_044850_1_0_11"/>
<name>A4X8R0_SALTO</name>
<dbReference type="InterPro" id="IPR036291">
    <property type="entry name" value="NAD(P)-bd_dom_sf"/>
</dbReference>
<sequence>MTTVAVLGASGAVGRAALDLLRSWDVGPLRAGARRPVAVAGVESLAVDARDPAALARFCSDARVVLNCAGPATDLTDTVARAAVGAGADYVDAAGDDTLYDAVAHVLTTGDGTRVAVVSAGMMPGLTGLLPRLLAARLPQGDRLAGYIGGRDRFTRTAAFDYVAATGSFGWPSAAWRDDRVVPGALAPVGDITVPFFPERVTGQPYLSTEAARAASALGLRWLDWYSVFAGDRVLAALRTAPRPGNAGLREAADLLCRAAELDVFGHRPYQNVVVTLAGPDGGRTAAVCGTGASELTGTMAALTARAVLTGAVPPGTHHAAETLDPTATFAELATAPAVSLASVVAEAADTAYEEDAI</sequence>
<dbReference type="EMBL" id="CP000667">
    <property type="protein sequence ID" value="ABP55260.1"/>
    <property type="molecule type" value="Genomic_DNA"/>
</dbReference>
<dbReference type="STRING" id="369723.Strop_2819"/>
<dbReference type="InterPro" id="IPR005097">
    <property type="entry name" value="Sacchrp_dh_NADP-bd"/>
</dbReference>
<dbReference type="eggNOG" id="COG1748">
    <property type="taxonomic scope" value="Bacteria"/>
</dbReference>
<dbReference type="RefSeq" id="WP_012014041.1">
    <property type="nucleotide sequence ID" value="NC_009380.1"/>
</dbReference>
<dbReference type="Gene3D" id="3.40.50.720">
    <property type="entry name" value="NAD(P)-binding Rossmann-like Domain"/>
    <property type="match status" value="1"/>
</dbReference>